<organism evidence="1 2">
    <name type="scientific">Ascobolus immersus RN42</name>
    <dbReference type="NCBI Taxonomy" id="1160509"/>
    <lineage>
        <taxon>Eukaryota</taxon>
        <taxon>Fungi</taxon>
        <taxon>Dikarya</taxon>
        <taxon>Ascomycota</taxon>
        <taxon>Pezizomycotina</taxon>
        <taxon>Pezizomycetes</taxon>
        <taxon>Pezizales</taxon>
        <taxon>Ascobolaceae</taxon>
        <taxon>Ascobolus</taxon>
    </lineage>
</organism>
<accession>A0A3N4HFP3</accession>
<gene>
    <name evidence="1" type="ORF">BJ508DRAFT_336252</name>
</gene>
<sequence length="165" mass="18950">MRRSTRVQSRQHTHSRLVTLLAEKRKQSAKIQIPPLSPKKVATVDVEDPRFRLFRQVEMVCQQTTPHTGTTIFERNRKIKTGESLTLFKDMVNGSPMVAAKRYNWLTEQYENVGTASGPCRSLLELCTLLPRHFVRAVVECRLDNGQGFMVRWEASTRCSVGIEF</sequence>
<keyword evidence="2" id="KW-1185">Reference proteome</keyword>
<evidence type="ECO:0000313" key="1">
    <source>
        <dbReference type="EMBL" id="RPA71241.1"/>
    </source>
</evidence>
<dbReference type="EMBL" id="ML119955">
    <property type="protein sequence ID" value="RPA71241.1"/>
    <property type="molecule type" value="Genomic_DNA"/>
</dbReference>
<proteinExistence type="predicted"/>
<protein>
    <submittedName>
        <fullName evidence="1">Uncharacterized protein</fullName>
    </submittedName>
</protein>
<reference evidence="1 2" key="1">
    <citation type="journal article" date="2018" name="Nat. Ecol. Evol.">
        <title>Pezizomycetes genomes reveal the molecular basis of ectomycorrhizal truffle lifestyle.</title>
        <authorList>
            <person name="Murat C."/>
            <person name="Payen T."/>
            <person name="Noel B."/>
            <person name="Kuo A."/>
            <person name="Morin E."/>
            <person name="Chen J."/>
            <person name="Kohler A."/>
            <person name="Krizsan K."/>
            <person name="Balestrini R."/>
            <person name="Da Silva C."/>
            <person name="Montanini B."/>
            <person name="Hainaut M."/>
            <person name="Levati E."/>
            <person name="Barry K.W."/>
            <person name="Belfiori B."/>
            <person name="Cichocki N."/>
            <person name="Clum A."/>
            <person name="Dockter R.B."/>
            <person name="Fauchery L."/>
            <person name="Guy J."/>
            <person name="Iotti M."/>
            <person name="Le Tacon F."/>
            <person name="Lindquist E.A."/>
            <person name="Lipzen A."/>
            <person name="Malagnac F."/>
            <person name="Mello A."/>
            <person name="Molinier V."/>
            <person name="Miyauchi S."/>
            <person name="Poulain J."/>
            <person name="Riccioni C."/>
            <person name="Rubini A."/>
            <person name="Sitrit Y."/>
            <person name="Splivallo R."/>
            <person name="Traeger S."/>
            <person name="Wang M."/>
            <person name="Zifcakova L."/>
            <person name="Wipf D."/>
            <person name="Zambonelli A."/>
            <person name="Paolocci F."/>
            <person name="Nowrousian M."/>
            <person name="Ottonello S."/>
            <person name="Baldrian P."/>
            <person name="Spatafora J.W."/>
            <person name="Henrissat B."/>
            <person name="Nagy L.G."/>
            <person name="Aury J.M."/>
            <person name="Wincker P."/>
            <person name="Grigoriev I.V."/>
            <person name="Bonfante P."/>
            <person name="Martin F.M."/>
        </authorList>
    </citation>
    <scope>NUCLEOTIDE SEQUENCE [LARGE SCALE GENOMIC DNA]</scope>
    <source>
        <strain evidence="1 2">RN42</strain>
    </source>
</reference>
<dbReference type="AlphaFoldDB" id="A0A3N4HFP3"/>
<name>A0A3N4HFP3_ASCIM</name>
<dbReference type="Proteomes" id="UP000275078">
    <property type="component" value="Unassembled WGS sequence"/>
</dbReference>
<evidence type="ECO:0000313" key="2">
    <source>
        <dbReference type="Proteomes" id="UP000275078"/>
    </source>
</evidence>